<comment type="caution">
    <text evidence="1">The sequence shown here is derived from an EMBL/GenBank/DDBJ whole genome shotgun (WGS) entry which is preliminary data.</text>
</comment>
<dbReference type="Proteomes" id="UP000649617">
    <property type="component" value="Unassembled WGS sequence"/>
</dbReference>
<gene>
    <name evidence="1" type="ORF">SPIL2461_LOCUS8948</name>
</gene>
<proteinExistence type="predicted"/>
<dbReference type="AlphaFoldDB" id="A0A812Q0E8"/>
<keyword evidence="2" id="KW-1185">Reference proteome</keyword>
<dbReference type="OrthoDB" id="10429006at2759"/>
<protein>
    <submittedName>
        <fullName evidence="1">Uncharacterized protein</fullName>
    </submittedName>
</protein>
<name>A0A812Q0E8_SYMPI</name>
<accession>A0A812Q0E8</accession>
<sequence>MIHTAQETQAAPSLRRNAAWLLENAPHLKEKEPLAAGGKHAGKQISELLREDPWYCQWIIRAAKDEDASCNMRDMAAWLAENATNLKVHTILAGRCQRL</sequence>
<dbReference type="EMBL" id="CAJNIZ010015050">
    <property type="protein sequence ID" value="CAE7368980.1"/>
    <property type="molecule type" value="Genomic_DNA"/>
</dbReference>
<evidence type="ECO:0000313" key="1">
    <source>
        <dbReference type="EMBL" id="CAE7368980.1"/>
    </source>
</evidence>
<reference evidence="1" key="1">
    <citation type="submission" date="2021-02" db="EMBL/GenBank/DDBJ databases">
        <authorList>
            <person name="Dougan E. K."/>
            <person name="Rhodes N."/>
            <person name="Thang M."/>
            <person name="Chan C."/>
        </authorList>
    </citation>
    <scope>NUCLEOTIDE SEQUENCE</scope>
</reference>
<organism evidence="1 2">
    <name type="scientific">Symbiodinium pilosum</name>
    <name type="common">Dinoflagellate</name>
    <dbReference type="NCBI Taxonomy" id="2952"/>
    <lineage>
        <taxon>Eukaryota</taxon>
        <taxon>Sar</taxon>
        <taxon>Alveolata</taxon>
        <taxon>Dinophyceae</taxon>
        <taxon>Suessiales</taxon>
        <taxon>Symbiodiniaceae</taxon>
        <taxon>Symbiodinium</taxon>
    </lineage>
</organism>
<evidence type="ECO:0000313" key="2">
    <source>
        <dbReference type="Proteomes" id="UP000649617"/>
    </source>
</evidence>